<keyword evidence="5" id="KW-0347">Helicase</keyword>
<evidence type="ECO:0000256" key="2">
    <source>
        <dbReference type="ARBA" id="ARBA00022728"/>
    </source>
</evidence>
<dbReference type="InterPro" id="IPR014756">
    <property type="entry name" value="Ig_E-set"/>
</dbReference>
<evidence type="ECO:0000256" key="7">
    <source>
        <dbReference type="ARBA" id="ARBA00023187"/>
    </source>
</evidence>
<comment type="catalytic activity">
    <reaction evidence="8">
        <text>ATP + H2O = ADP + phosphate + H(+)</text>
        <dbReference type="Rhea" id="RHEA:13065"/>
        <dbReference type="ChEBI" id="CHEBI:15377"/>
        <dbReference type="ChEBI" id="CHEBI:15378"/>
        <dbReference type="ChEBI" id="CHEBI:30616"/>
        <dbReference type="ChEBI" id="CHEBI:43474"/>
        <dbReference type="ChEBI" id="CHEBI:456216"/>
        <dbReference type="EC" id="3.6.4.13"/>
    </reaction>
</comment>
<dbReference type="Gene3D" id="3.40.50.300">
    <property type="entry name" value="P-loop containing nucleotide triphosphate hydrolases"/>
    <property type="match status" value="4"/>
</dbReference>
<keyword evidence="2" id="KW-0747">Spliceosome</keyword>
<dbReference type="GO" id="GO:0003724">
    <property type="term" value="F:RNA helicase activity"/>
    <property type="evidence" value="ECO:0007669"/>
    <property type="project" value="UniProtKB-EC"/>
</dbReference>
<dbReference type="SUPFAM" id="SSF46785">
    <property type="entry name" value="Winged helix' DNA-binding domain"/>
    <property type="match status" value="2"/>
</dbReference>
<dbReference type="FunFam" id="2.60.40.150:FF:000207">
    <property type="entry name" value="DExH-box ATP-dependent RNA helicase DExH14"/>
    <property type="match status" value="1"/>
</dbReference>
<keyword evidence="3" id="KW-0547">Nucleotide-binding</keyword>
<dbReference type="GO" id="GO:0003676">
    <property type="term" value="F:nucleic acid binding"/>
    <property type="evidence" value="ECO:0007669"/>
    <property type="project" value="InterPro"/>
</dbReference>
<dbReference type="CDD" id="cd18020">
    <property type="entry name" value="DEXHc_ASCC3_1"/>
    <property type="match status" value="1"/>
</dbReference>
<organism evidence="13 14">
    <name type="scientific">Ziziphus jujuba var. spinosa</name>
    <dbReference type="NCBI Taxonomy" id="714518"/>
    <lineage>
        <taxon>Eukaryota</taxon>
        <taxon>Viridiplantae</taxon>
        <taxon>Streptophyta</taxon>
        <taxon>Embryophyta</taxon>
        <taxon>Tracheophyta</taxon>
        <taxon>Spermatophyta</taxon>
        <taxon>Magnoliopsida</taxon>
        <taxon>eudicotyledons</taxon>
        <taxon>Gunneridae</taxon>
        <taxon>Pentapetalae</taxon>
        <taxon>rosids</taxon>
        <taxon>fabids</taxon>
        <taxon>Rosales</taxon>
        <taxon>Rhamnaceae</taxon>
        <taxon>Paliureae</taxon>
        <taxon>Ziziphus</taxon>
    </lineage>
</organism>
<protein>
    <recommendedName>
        <fullName evidence="1">RNA helicase</fullName>
        <ecNumber evidence="1">3.6.4.13</ecNumber>
    </recommendedName>
</protein>
<dbReference type="SMART" id="SM00382">
    <property type="entry name" value="AAA"/>
    <property type="match status" value="2"/>
</dbReference>
<dbReference type="GO" id="GO:0016787">
    <property type="term" value="F:hydrolase activity"/>
    <property type="evidence" value="ECO:0007669"/>
    <property type="project" value="UniProtKB-KW"/>
</dbReference>
<keyword evidence="2" id="KW-0507">mRNA processing</keyword>
<dbReference type="FunFam" id="3.40.50.300:FF:000231">
    <property type="entry name" value="Activating signal cointegrator 1 complex subunit 3"/>
    <property type="match status" value="1"/>
</dbReference>
<feature type="domain" description="Helicase C-terminal" evidence="12">
    <location>
        <begin position="1548"/>
        <end position="1772"/>
    </location>
</feature>
<evidence type="ECO:0000259" key="11">
    <source>
        <dbReference type="PROSITE" id="PS51192"/>
    </source>
</evidence>
<name>A0A978VEZ7_ZIZJJ</name>
<feature type="domain" description="Helicase ATP-binding" evidence="11">
    <location>
        <begin position="1337"/>
        <end position="1512"/>
    </location>
</feature>
<keyword evidence="7" id="KW-0508">mRNA splicing</keyword>
<accession>A0A978VEZ7</accession>
<dbReference type="InterPro" id="IPR014001">
    <property type="entry name" value="Helicase_ATP-bd"/>
</dbReference>
<gene>
    <name evidence="13" type="ORF">FEM48_Zijuj05G0130600</name>
</gene>
<dbReference type="SUPFAM" id="SSF158702">
    <property type="entry name" value="Sec63 N-terminal domain-like"/>
    <property type="match status" value="2"/>
</dbReference>
<dbReference type="PANTHER" id="PTHR47961:SF13">
    <property type="entry name" value="ACTIVATING SIGNAL COINTEGRATOR 1 COMPLEX SUBUNIT 3"/>
    <property type="match status" value="1"/>
</dbReference>
<dbReference type="FunFam" id="1.10.3380.10:FF:000001">
    <property type="entry name" value="U5 small nuclear ribonucleoprotein helicase"/>
    <property type="match status" value="1"/>
</dbReference>
<dbReference type="InterPro" id="IPR050474">
    <property type="entry name" value="Hel308_SKI2-like"/>
</dbReference>
<evidence type="ECO:0000259" key="12">
    <source>
        <dbReference type="PROSITE" id="PS51194"/>
    </source>
</evidence>
<dbReference type="Proteomes" id="UP000813462">
    <property type="component" value="Unassembled WGS sequence"/>
</dbReference>
<comment type="caution">
    <text evidence="13">The sequence shown here is derived from an EMBL/GenBank/DDBJ whole genome shotgun (WGS) entry which is preliminary data.</text>
</comment>
<dbReference type="SUPFAM" id="SSF52540">
    <property type="entry name" value="P-loop containing nucleoside triphosphate hydrolases"/>
    <property type="match status" value="4"/>
</dbReference>
<feature type="region of interest" description="Disordered" evidence="10">
    <location>
        <begin position="322"/>
        <end position="368"/>
    </location>
</feature>
<evidence type="ECO:0000256" key="8">
    <source>
        <dbReference type="ARBA" id="ARBA00047984"/>
    </source>
</evidence>
<dbReference type="InterPro" id="IPR036388">
    <property type="entry name" value="WH-like_DNA-bd_sf"/>
</dbReference>
<feature type="domain" description="Helicase ATP-binding" evidence="11">
    <location>
        <begin position="469"/>
        <end position="651"/>
    </location>
</feature>
<dbReference type="InterPro" id="IPR003593">
    <property type="entry name" value="AAA+_ATPase"/>
</dbReference>
<evidence type="ECO:0000256" key="5">
    <source>
        <dbReference type="ARBA" id="ARBA00022806"/>
    </source>
</evidence>
<dbReference type="SMART" id="SM00973">
    <property type="entry name" value="Sec63"/>
    <property type="match status" value="2"/>
</dbReference>
<dbReference type="FunFam" id="1.10.10.10:FF:000012">
    <property type="entry name" value="U5 small nuclear ribonucleoprotein helicase"/>
    <property type="match status" value="1"/>
</dbReference>
<dbReference type="InterPro" id="IPR001650">
    <property type="entry name" value="Helicase_C-like"/>
</dbReference>
<reference evidence="13" key="1">
    <citation type="journal article" date="2021" name="Front. Plant Sci.">
        <title>Chromosome-Scale Genome Assembly for Chinese Sour Jujube and Insights Into Its Genome Evolution and Domestication Signature.</title>
        <authorList>
            <person name="Shen L.-Y."/>
            <person name="Luo H."/>
            <person name="Wang X.-L."/>
            <person name="Wang X.-M."/>
            <person name="Qiu X.-J."/>
            <person name="Liu H."/>
            <person name="Zhou S.-S."/>
            <person name="Jia K.-H."/>
            <person name="Nie S."/>
            <person name="Bao Y.-T."/>
            <person name="Zhang R.-G."/>
            <person name="Yun Q.-Z."/>
            <person name="Chai Y.-H."/>
            <person name="Lu J.-Y."/>
            <person name="Li Y."/>
            <person name="Zhao S.-W."/>
            <person name="Mao J.-F."/>
            <person name="Jia S.-G."/>
            <person name="Mao Y.-M."/>
        </authorList>
    </citation>
    <scope>NUCLEOTIDE SEQUENCE</scope>
    <source>
        <strain evidence="13">AT0</strain>
        <tissue evidence="13">Leaf</tissue>
    </source>
</reference>
<dbReference type="EMBL" id="JAEACU010000005">
    <property type="protein sequence ID" value="KAH7528936.1"/>
    <property type="molecule type" value="Genomic_DNA"/>
</dbReference>
<comment type="function">
    <text evidence="9">RNA helicase that plays an essential role in pre-mRNA splicing as component of the U5 snRNP and U4/U6-U5 tri-snRNP complexes. Involved in spliceosome assembly, activation and disassembly.</text>
</comment>
<dbReference type="InterPro" id="IPR056379">
    <property type="entry name" value="DExH14_plug"/>
</dbReference>
<dbReference type="GO" id="GO:0008380">
    <property type="term" value="P:RNA splicing"/>
    <property type="evidence" value="ECO:0007669"/>
    <property type="project" value="UniProtKB-KW"/>
</dbReference>
<dbReference type="Pfam" id="PF23445">
    <property type="entry name" value="WHD_SNRNP200"/>
    <property type="match status" value="2"/>
</dbReference>
<evidence type="ECO:0000313" key="14">
    <source>
        <dbReference type="Proteomes" id="UP000813462"/>
    </source>
</evidence>
<dbReference type="FunFam" id="1.10.10.10:FF:000024">
    <property type="entry name" value="U5 small nuclear ribonucleoprotein helicase"/>
    <property type="match status" value="1"/>
</dbReference>
<feature type="compositionally biased region" description="Low complexity" evidence="10">
    <location>
        <begin position="324"/>
        <end position="335"/>
    </location>
</feature>
<dbReference type="Gene3D" id="1.10.3380.10">
    <property type="entry name" value="Sec63 N-terminal domain-like domain"/>
    <property type="match status" value="2"/>
</dbReference>
<dbReference type="FunFam" id="3.40.50.300:FF:000062">
    <property type="entry name" value="U5 small nuclear ribonucleoprotein helicase"/>
    <property type="match status" value="1"/>
</dbReference>
<feature type="domain" description="Helicase C-terminal" evidence="12">
    <location>
        <begin position="686"/>
        <end position="904"/>
    </location>
</feature>
<dbReference type="PIRSF" id="PIRSF039073">
    <property type="entry name" value="BRR2"/>
    <property type="match status" value="1"/>
</dbReference>
<dbReference type="GO" id="GO:0005524">
    <property type="term" value="F:ATP binding"/>
    <property type="evidence" value="ECO:0007669"/>
    <property type="project" value="UniProtKB-KW"/>
</dbReference>
<dbReference type="FunFam" id="1.10.150.20:FF:000004">
    <property type="entry name" value="U5 small nuclear ribonucleoprotein helicase"/>
    <property type="match status" value="1"/>
</dbReference>
<dbReference type="Pfam" id="PF24557">
    <property type="entry name" value="DExH14_plug"/>
    <property type="match status" value="1"/>
</dbReference>
<dbReference type="PROSITE" id="PS51192">
    <property type="entry name" value="HELICASE_ATP_BIND_1"/>
    <property type="match status" value="2"/>
</dbReference>
<dbReference type="Gene3D" id="1.10.10.10">
    <property type="entry name" value="Winged helix-like DNA-binding domain superfamily/Winged helix DNA-binding domain"/>
    <property type="match status" value="2"/>
</dbReference>
<dbReference type="Pfam" id="PF02889">
    <property type="entry name" value="Sec63"/>
    <property type="match status" value="2"/>
</dbReference>
<dbReference type="PANTHER" id="PTHR47961">
    <property type="entry name" value="DNA POLYMERASE THETA, PUTATIVE (AFU_ORTHOLOGUE AFUA_1G05260)-RELATED"/>
    <property type="match status" value="1"/>
</dbReference>
<dbReference type="SMART" id="SM00490">
    <property type="entry name" value="HELICc"/>
    <property type="match status" value="2"/>
</dbReference>
<evidence type="ECO:0000256" key="9">
    <source>
        <dbReference type="ARBA" id="ARBA00055371"/>
    </source>
</evidence>
<dbReference type="FunFam" id="1.10.3380.10:FF:000002">
    <property type="entry name" value="Activating signal cointegrator 1 complex subunit 3"/>
    <property type="match status" value="1"/>
</dbReference>
<dbReference type="FunFam" id="3.40.50.300:FF:000198">
    <property type="entry name" value="Activating signal cointegrator 1 complex subunit"/>
    <property type="match status" value="1"/>
</dbReference>
<evidence type="ECO:0000256" key="3">
    <source>
        <dbReference type="ARBA" id="ARBA00022741"/>
    </source>
</evidence>
<dbReference type="InterPro" id="IPR057842">
    <property type="entry name" value="WH_MER3"/>
</dbReference>
<evidence type="ECO:0000256" key="10">
    <source>
        <dbReference type="SAM" id="MobiDB-lite"/>
    </source>
</evidence>
<dbReference type="CDD" id="cd18795">
    <property type="entry name" value="SF2_C_Ski2"/>
    <property type="match status" value="2"/>
</dbReference>
<evidence type="ECO:0000256" key="6">
    <source>
        <dbReference type="ARBA" id="ARBA00022840"/>
    </source>
</evidence>
<dbReference type="Gene3D" id="1.10.150.20">
    <property type="entry name" value="5' to 3' exonuclease, C-terminal subdomain"/>
    <property type="match status" value="1"/>
</dbReference>
<dbReference type="CDD" id="cd18022">
    <property type="entry name" value="DEXHc_ASCC3_2"/>
    <property type="match status" value="1"/>
</dbReference>
<dbReference type="EC" id="3.6.4.13" evidence="1"/>
<dbReference type="Pfam" id="PF00271">
    <property type="entry name" value="Helicase_C"/>
    <property type="match status" value="1"/>
</dbReference>
<keyword evidence="6" id="KW-0067">ATP-binding</keyword>
<dbReference type="GO" id="GO:0005681">
    <property type="term" value="C:spliceosomal complex"/>
    <property type="evidence" value="ECO:0007669"/>
    <property type="project" value="UniProtKB-KW"/>
</dbReference>
<dbReference type="PROSITE" id="PS51194">
    <property type="entry name" value="HELICASE_CTER"/>
    <property type="match status" value="2"/>
</dbReference>
<evidence type="ECO:0000256" key="4">
    <source>
        <dbReference type="ARBA" id="ARBA00022801"/>
    </source>
</evidence>
<dbReference type="FunFam" id="3.40.50.300:FF:000102">
    <property type="entry name" value="RNA helicase, activating signal cointegrator 1"/>
    <property type="match status" value="1"/>
</dbReference>
<dbReference type="InterPro" id="IPR027417">
    <property type="entry name" value="P-loop_NTPase"/>
</dbReference>
<dbReference type="InterPro" id="IPR004179">
    <property type="entry name" value="Sec63-dom"/>
</dbReference>
<evidence type="ECO:0000313" key="13">
    <source>
        <dbReference type="EMBL" id="KAH7528936.1"/>
    </source>
</evidence>
<dbReference type="InterPro" id="IPR036390">
    <property type="entry name" value="WH_DNA-bd_sf"/>
</dbReference>
<dbReference type="InterPro" id="IPR035892">
    <property type="entry name" value="C2_domain_sf"/>
</dbReference>
<keyword evidence="4" id="KW-0378">Hydrolase</keyword>
<dbReference type="InterPro" id="IPR011545">
    <property type="entry name" value="DEAD/DEAH_box_helicase_dom"/>
</dbReference>
<dbReference type="Gene3D" id="2.60.40.150">
    <property type="entry name" value="C2 domain"/>
    <property type="match status" value="2"/>
</dbReference>
<sequence>MLVQLPRLTNSLRDPFDIDQAYLQRKLILQNHKPRNSASSVDESELARKIVRGWEEASIEVRQAYKQFIGAVVELIDGEVPSEEFRAVALAVYRLFGGPEEEGTVDKNIADKKAYLPGGKRNHSSGNLNVLELQKLLGHTISDGNLRKAASLAVRLSGLQPGDHEAALFTESHENGSSENLEFGADLVFQTPARFLMDISLDDGELLGVESTQLPSSHHGEWFGRDHFNCDNSAVDGGRFNLSWLRDECDQIVRESSSQLSQDELAMAICRVLDSGKPGEEIAGDLLDLVGDGAFETVQDLILHRKELVDCIHHGLQMLKSDKMSSSTSQSRMPSYGTQVTVQTESERQIDKLRRKEEKRNRRGAEYGAENDLSAMSFSSLLQASERKRPFDDLIGSGEGPHLLAVTALPQGTVRKHHKGYEEVIIPPTAAAQMKPGEKLIEIEELDDFAQAAFRGYKTLNRIQSRIFQTVYHTNENILVCAPTGAGKTNIAMISILHEIGQHFKDGYLHKDEFKIVYVAPMKALAAEVTSAFSRRLSPLNMTVRELTGDMQLTKNELEETQMIVTTPEKWDVITRKSSDMSLSMLVKLLIIDEVHLLNDDRGPVIEALVARTLRQVESTQTMIRIVGLSATLPNYLEVAQFLRVNPDAGLFFFDSSYRPVPLAQQYIGISEQNFAARNELLNEICYKKVVDSLRQGHQAMVFVHSRKDTAKTAEKLVELARRFEDLELFNNDTHPQISLVKARNKMLGFCGLLQYDHRFTNKEVIKSRNKDLVELFAFGVGVHHAGMLRADRGLTERLFSDGLLKVLVCTATLAWGVNLPAHTVVIKGTQLYDPKAGGWRDLGMLDVMQIFGRAGRPQFDKSGEGIIITSHDKLAYYLRLLTCQLPIESQFISSLKDNLNAEVALGTVTNVKEACAWLGYTYLFIRMRLNPLAYGIGWDEVIADPSLSLKQRALVTDAARALDKAKMMRFDEKSGNFYCTELGRIASHFYIQYSSVETYNEMLRRHMNDSEVIDMVAHSSEFENIVVREEEQNELEMLARRSCPLEVRGGASNKHGKISILIQLYISRGSIDTFSLVSDAAYISASLARIIRALFEICLRRGWCEMSLFMLEYCKAVDRQIWPHQHPLRQFDKDLSSEILRKLEERGADLDRLQEMHEKDIGALIRYASGGRLVKQYLGYFPWIQLSATVSPITRTVLKVDLLIMPDFVWKDRFHGAAQRWWLIVEDSENDHIYHSELFTLTKRMAKGEPQKLSFTVPIFEPHPPQYYIRAVSDSWLRAEAFYTISFQNLQLPEARTSHTELLDLKPLPVTSLGNKTYEALYRFSHFNPIQTQAFHVLYHTDNNVLLGAPTGSGKTISAELAMLHLFNTQPDMKVIYIAPLKAIVRERMNDWRKQLVTQLGKKMVEMTGDYTPDLMALMSADIIISTPEKWDGISRNWQSRSYVTKVGLMILDEIHLLGADRGPILEVIVSRMRYISSQTDRAVRFVGLSTALANAGDLADWLGVGEIGLFNFKPSVRPVPLEVHIQASGFIGYPGKFYCPRMNSMNKPAYAAICTHSPTKPVLIFVSSRRQTRLTALDLIQFAASDEHSRQFLSMPEEALQMVLSQVTDQNLRHTLQFGIGLHHAGLNEKDRSLVEELFSNNRIQAFFYDLDILSFLISYVLVCTSTLAWGVNLPAHLVIIKGTEYYDGKTKRYVDFPITDILQMMGRAGRPQYDQHGKAVILVHEPKKSFYKKFLYEPFPVESSLREQMHDHINAEIVSGTICHKEDAIHYLTWTYLFRRLMVNPAYYGLENTEPDFISSYLSSLVQTTFEDLEDSGCIKMDEDRVEPMMLGSIASQYYLSYMTVSMFGSNIGPDTSLEVFLHILSAASEYDELPVRHNEENYNEALAKRVRHMVDKDRFDDPHVKANLLFQAHFSQLELPISDYVTDLKSVLDQSIRIIQAMIDICANSGWLSSSITCMHLLQMVMQGLWFDKDSSLWMLPCMSVELADALSRRGIFNVRQLLDLPKATFQAMVENFPVSRLSQDLQHFPQIQVKLRLLRRDTNVGKSPLLNIRLEKTGPRRKMTRAFAPRFPKIKDEAWWLVLCNTSTSELYALKRVSFSDHLNAHMELPSDPTVLQEMKLILVSDCYIGFEQEHSIGNLTEQ</sequence>
<dbReference type="FunFam" id="2.60.40.150:FF:000004">
    <property type="entry name" value="RNA helicase, activating signal cointegrator 1"/>
    <property type="match status" value="1"/>
</dbReference>
<evidence type="ECO:0000256" key="1">
    <source>
        <dbReference type="ARBA" id="ARBA00012552"/>
    </source>
</evidence>
<dbReference type="SUPFAM" id="SSF81296">
    <property type="entry name" value="E set domains"/>
    <property type="match status" value="1"/>
</dbReference>
<dbReference type="Pfam" id="PF00270">
    <property type="entry name" value="DEAD"/>
    <property type="match status" value="2"/>
</dbReference>
<dbReference type="SMART" id="SM00487">
    <property type="entry name" value="DEXDc"/>
    <property type="match status" value="2"/>
</dbReference>
<proteinExistence type="predicted"/>
<feature type="compositionally biased region" description="Basic and acidic residues" evidence="10">
    <location>
        <begin position="345"/>
        <end position="365"/>
    </location>
</feature>